<proteinExistence type="predicted"/>
<organism evidence="2 3">
    <name type="scientific">Streptosporangium vulgare</name>
    <dbReference type="NCBI Taxonomy" id="46190"/>
    <lineage>
        <taxon>Bacteria</taxon>
        <taxon>Bacillati</taxon>
        <taxon>Actinomycetota</taxon>
        <taxon>Actinomycetes</taxon>
        <taxon>Streptosporangiales</taxon>
        <taxon>Streptosporangiaceae</taxon>
        <taxon>Streptosporangium</taxon>
    </lineage>
</organism>
<feature type="compositionally biased region" description="Basic and acidic residues" evidence="1">
    <location>
        <begin position="46"/>
        <end position="60"/>
    </location>
</feature>
<evidence type="ECO:0000313" key="3">
    <source>
        <dbReference type="Proteomes" id="UP001589610"/>
    </source>
</evidence>
<gene>
    <name evidence="2" type="ORF">ACFFRH_06680</name>
</gene>
<comment type="caution">
    <text evidence="2">The sequence shown here is derived from an EMBL/GenBank/DDBJ whole genome shotgun (WGS) entry which is preliminary data.</text>
</comment>
<dbReference type="RefSeq" id="WP_386154991.1">
    <property type="nucleotide sequence ID" value="NZ_JBHMBS010000002.1"/>
</dbReference>
<protein>
    <submittedName>
        <fullName evidence="2">Uncharacterized protein</fullName>
    </submittedName>
</protein>
<name>A0ABV5TA01_9ACTN</name>
<keyword evidence="3" id="KW-1185">Reference proteome</keyword>
<reference evidence="2 3" key="1">
    <citation type="submission" date="2024-09" db="EMBL/GenBank/DDBJ databases">
        <authorList>
            <person name="Sun Q."/>
            <person name="Mori K."/>
        </authorList>
    </citation>
    <scope>NUCLEOTIDE SEQUENCE [LARGE SCALE GENOMIC DNA]</scope>
    <source>
        <strain evidence="2 3">JCM 3028</strain>
    </source>
</reference>
<sequence>MAHNVMARDVTARDVTATSSIIGRREARESCPPDIPPTPVLTRCGRRPDNSVEVHRGRPE</sequence>
<evidence type="ECO:0000313" key="2">
    <source>
        <dbReference type="EMBL" id="MFB9675166.1"/>
    </source>
</evidence>
<evidence type="ECO:0000256" key="1">
    <source>
        <dbReference type="SAM" id="MobiDB-lite"/>
    </source>
</evidence>
<feature type="region of interest" description="Disordered" evidence="1">
    <location>
        <begin position="18"/>
        <end position="60"/>
    </location>
</feature>
<dbReference type="EMBL" id="JBHMBS010000002">
    <property type="protein sequence ID" value="MFB9675166.1"/>
    <property type="molecule type" value="Genomic_DNA"/>
</dbReference>
<accession>A0ABV5TA01</accession>
<dbReference type="Proteomes" id="UP001589610">
    <property type="component" value="Unassembled WGS sequence"/>
</dbReference>